<evidence type="ECO:0000313" key="2">
    <source>
        <dbReference type="Proteomes" id="UP001501570"/>
    </source>
</evidence>
<organism evidence="1 2">
    <name type="scientific">Rugosimonospora acidiphila</name>
    <dbReference type="NCBI Taxonomy" id="556531"/>
    <lineage>
        <taxon>Bacteria</taxon>
        <taxon>Bacillati</taxon>
        <taxon>Actinomycetota</taxon>
        <taxon>Actinomycetes</taxon>
        <taxon>Micromonosporales</taxon>
        <taxon>Micromonosporaceae</taxon>
        <taxon>Rugosimonospora</taxon>
    </lineage>
</organism>
<dbReference type="EMBL" id="BAABJQ010000045">
    <property type="protein sequence ID" value="GAA5200671.1"/>
    <property type="molecule type" value="Genomic_DNA"/>
</dbReference>
<name>A0ABP9SRL8_9ACTN</name>
<comment type="caution">
    <text evidence="1">The sequence shown here is derived from an EMBL/GenBank/DDBJ whole genome shotgun (WGS) entry which is preliminary data.</text>
</comment>
<evidence type="ECO:0000313" key="1">
    <source>
        <dbReference type="EMBL" id="GAA5200671.1"/>
    </source>
</evidence>
<gene>
    <name evidence="1" type="ORF">GCM10023322_79020</name>
</gene>
<evidence type="ECO:0008006" key="3">
    <source>
        <dbReference type="Google" id="ProtNLM"/>
    </source>
</evidence>
<reference evidence="2" key="1">
    <citation type="journal article" date="2019" name="Int. J. Syst. Evol. Microbiol.">
        <title>The Global Catalogue of Microorganisms (GCM) 10K type strain sequencing project: providing services to taxonomists for standard genome sequencing and annotation.</title>
        <authorList>
            <consortium name="The Broad Institute Genomics Platform"/>
            <consortium name="The Broad Institute Genome Sequencing Center for Infectious Disease"/>
            <person name="Wu L."/>
            <person name="Ma J."/>
        </authorList>
    </citation>
    <scope>NUCLEOTIDE SEQUENCE [LARGE SCALE GENOMIC DNA]</scope>
    <source>
        <strain evidence="2">JCM 18304</strain>
    </source>
</reference>
<keyword evidence="2" id="KW-1185">Reference proteome</keyword>
<accession>A0ABP9SRL8</accession>
<dbReference type="RefSeq" id="WP_345638619.1">
    <property type="nucleotide sequence ID" value="NZ_BAABJQ010000045.1"/>
</dbReference>
<proteinExistence type="predicted"/>
<protein>
    <recommendedName>
        <fullName evidence="3">ParB/Sulfiredoxin domain-containing protein</fullName>
    </recommendedName>
</protein>
<dbReference type="Proteomes" id="UP001501570">
    <property type="component" value="Unassembled WGS sequence"/>
</dbReference>
<sequence>MTRPSEASQPPVRTTVLRVPLTQIVDLINRGQLTPAGAPGGPGWAPRQHADLWHSVESGWPIGLLTVWTPWLDRPRRCYLLDGHRRAAAITQASSRDGVPLLRNLSSSGPDYTSPNSPHDDPYLPTTAMLRTRDFLPATRHLPPDLLRHAERIAHAVMTAPVDLLTIEGGSPHQVDTLCRRLLGPRVALATLTALYDTDRPTATR</sequence>